<dbReference type="EC" id="5.3.1.12" evidence="4 7"/>
<dbReference type="GO" id="GO:0008880">
    <property type="term" value="F:glucuronate isomerase activity"/>
    <property type="evidence" value="ECO:0007669"/>
    <property type="project" value="UniProtKB-UniRule"/>
</dbReference>
<accession>A0A249MNX8</accession>
<sequence length="471" mass="52923">MPKPLVLHPDRLFPAEPCTRDIARALYASVRDLPIVSPHGHTDPRWFAYDEPFANPAELLIVPDHYVFRMLFSQGVRLDELGVPTVDGSATANDPRAIWRIFAANYHLFRGTPSRMWLDWVFAEAFGIDVRLEAETADHYYDLIDAALKTPQFRPRALFDRYNIEVIATTEGPLDPLDHHRAIRASGWGGKVVTAYRPDPVLDPDDPKFIANVQRFCAMAGEDAGSYAGYLRAHEKRRADFRAAGATSTDHGHPCAFTANLPRAEIEALYARVTTGPVSAAAAELFRGHMLTEMARMSIEDGMVMQLHPGVHRNHNAAVLARFGKDKGADIPTAGEFVTALKPLLDLYGTDPRLTLILFTLDEDVYSRELAPLAGHYPALKLGPPWWFHDSPEGMRRFRERATETAGFYNTVGFNDDTRAFLSIPARHDVARRMDCSWLAQLVVEHRMEEDEAFEVARALAYDLVKQAYKL</sequence>
<dbReference type="HAMAP" id="MF_00675">
    <property type="entry name" value="UxaC"/>
    <property type="match status" value="1"/>
</dbReference>
<evidence type="ECO:0000256" key="7">
    <source>
        <dbReference type="HAMAP-Rule" id="MF_00675"/>
    </source>
</evidence>
<dbReference type="Gene3D" id="1.10.2020.10">
    <property type="entry name" value="uronate isomerase, domain 2, chain A"/>
    <property type="match status" value="1"/>
</dbReference>
<dbReference type="Proteomes" id="UP000217141">
    <property type="component" value="Chromosome I"/>
</dbReference>
<evidence type="ECO:0000256" key="5">
    <source>
        <dbReference type="ARBA" id="ARBA00020555"/>
    </source>
</evidence>
<organism evidence="8 9">
    <name type="scientific">Sphingobium xenophagum</name>
    <dbReference type="NCBI Taxonomy" id="121428"/>
    <lineage>
        <taxon>Bacteria</taxon>
        <taxon>Pseudomonadati</taxon>
        <taxon>Pseudomonadota</taxon>
        <taxon>Alphaproteobacteria</taxon>
        <taxon>Sphingomonadales</taxon>
        <taxon>Sphingomonadaceae</taxon>
        <taxon>Sphingobium</taxon>
    </lineage>
</organism>
<comment type="catalytic activity">
    <reaction evidence="7">
        <text>aldehydo-D-galacturonate = keto-D-tagaturonate</text>
        <dbReference type="Rhea" id="RHEA:27702"/>
        <dbReference type="ChEBI" id="CHEBI:12952"/>
        <dbReference type="ChEBI" id="CHEBI:17886"/>
    </reaction>
</comment>
<dbReference type="SUPFAM" id="SSF51556">
    <property type="entry name" value="Metallo-dependent hydrolases"/>
    <property type="match status" value="1"/>
</dbReference>
<keyword evidence="6 7" id="KW-0413">Isomerase</keyword>
<dbReference type="Pfam" id="PF02614">
    <property type="entry name" value="UxaC"/>
    <property type="match status" value="1"/>
</dbReference>
<dbReference type="GO" id="GO:0019698">
    <property type="term" value="P:D-galacturonate catabolic process"/>
    <property type="evidence" value="ECO:0007669"/>
    <property type="project" value="TreeGrafter"/>
</dbReference>
<gene>
    <name evidence="7" type="primary">uxaC</name>
    <name evidence="8" type="ORF">CJD35_00035</name>
</gene>
<evidence type="ECO:0000313" key="9">
    <source>
        <dbReference type="Proteomes" id="UP000217141"/>
    </source>
</evidence>
<evidence type="ECO:0000256" key="1">
    <source>
        <dbReference type="ARBA" id="ARBA00001165"/>
    </source>
</evidence>
<comment type="similarity">
    <text evidence="3 7">Belongs to the metallo-dependent hydrolases superfamily. Uronate isomerase family.</text>
</comment>
<protein>
    <recommendedName>
        <fullName evidence="5 7">Uronate isomerase</fullName>
        <ecNumber evidence="4 7">5.3.1.12</ecNumber>
    </recommendedName>
    <alternativeName>
        <fullName evidence="7">Glucuronate isomerase</fullName>
    </alternativeName>
    <alternativeName>
        <fullName evidence="7">Uronic isomerase</fullName>
    </alternativeName>
</protein>
<dbReference type="GO" id="GO:0042840">
    <property type="term" value="P:D-glucuronate catabolic process"/>
    <property type="evidence" value="ECO:0007669"/>
    <property type="project" value="TreeGrafter"/>
</dbReference>
<evidence type="ECO:0000256" key="4">
    <source>
        <dbReference type="ARBA" id="ARBA00012546"/>
    </source>
</evidence>
<dbReference type="PANTHER" id="PTHR30068">
    <property type="entry name" value="URONATE ISOMERASE"/>
    <property type="match status" value="1"/>
</dbReference>
<evidence type="ECO:0000256" key="2">
    <source>
        <dbReference type="ARBA" id="ARBA00004892"/>
    </source>
</evidence>
<dbReference type="AlphaFoldDB" id="A0A249MNX8"/>
<comment type="pathway">
    <text evidence="2 7">Carbohydrate metabolism; pentose and glucuronate interconversion.</text>
</comment>
<name>A0A249MNX8_SPHXE</name>
<evidence type="ECO:0000256" key="3">
    <source>
        <dbReference type="ARBA" id="ARBA00008397"/>
    </source>
</evidence>
<proteinExistence type="inferred from homology"/>
<evidence type="ECO:0000256" key="6">
    <source>
        <dbReference type="ARBA" id="ARBA00023235"/>
    </source>
</evidence>
<dbReference type="Gene3D" id="3.20.20.140">
    <property type="entry name" value="Metal-dependent hydrolases"/>
    <property type="match status" value="1"/>
</dbReference>
<dbReference type="InterPro" id="IPR032466">
    <property type="entry name" value="Metal_Hydrolase"/>
</dbReference>
<reference evidence="8 9" key="1">
    <citation type="submission" date="2017-08" db="EMBL/GenBank/DDBJ databases">
        <title>Whole Genome Sequence of Sphingobium hydrophobicum C1: Insights into Adaption to the Electronic-waste Contaminated Sediment.</title>
        <authorList>
            <person name="Song D."/>
            <person name="Chen X."/>
            <person name="Xu M."/>
        </authorList>
    </citation>
    <scope>NUCLEOTIDE SEQUENCE [LARGE SCALE GENOMIC DNA]</scope>
    <source>
        <strain evidence="8 9">C1</strain>
    </source>
</reference>
<comment type="catalytic activity">
    <reaction evidence="1 7">
        <text>D-glucuronate = D-fructuronate</text>
        <dbReference type="Rhea" id="RHEA:13049"/>
        <dbReference type="ChEBI" id="CHEBI:58720"/>
        <dbReference type="ChEBI" id="CHEBI:59863"/>
        <dbReference type="EC" id="5.3.1.12"/>
    </reaction>
</comment>
<dbReference type="EMBL" id="CP022745">
    <property type="protein sequence ID" value="ASY43022.1"/>
    <property type="molecule type" value="Genomic_DNA"/>
</dbReference>
<dbReference type="NCBIfam" id="NF002794">
    <property type="entry name" value="PRK02925.1"/>
    <property type="match status" value="1"/>
</dbReference>
<dbReference type="UniPathway" id="UPA00246"/>
<dbReference type="PANTHER" id="PTHR30068:SF4">
    <property type="entry name" value="URONATE ISOMERASE"/>
    <property type="match status" value="1"/>
</dbReference>
<evidence type="ECO:0000313" key="8">
    <source>
        <dbReference type="EMBL" id="ASY43022.1"/>
    </source>
</evidence>
<dbReference type="InterPro" id="IPR003766">
    <property type="entry name" value="Uronate_isomerase"/>
</dbReference>
<dbReference type="KEGG" id="shyd:CJD35_00035"/>
<dbReference type="RefSeq" id="WP_017184698.1">
    <property type="nucleotide sequence ID" value="NZ_CP022745.1"/>
</dbReference>